<keyword evidence="3" id="KW-1185">Reference proteome</keyword>
<keyword evidence="1" id="KW-0472">Membrane</keyword>
<gene>
    <name evidence="2" type="ORF">H3V53_39900</name>
</gene>
<protein>
    <submittedName>
        <fullName evidence="2">Uncharacterized protein</fullName>
    </submittedName>
</protein>
<organism evidence="2 3">
    <name type="scientific">Paraburkholderia bengalensis</name>
    <dbReference type="NCBI Taxonomy" id="2747562"/>
    <lineage>
        <taxon>Bacteria</taxon>
        <taxon>Pseudomonadati</taxon>
        <taxon>Pseudomonadota</taxon>
        <taxon>Betaproteobacteria</taxon>
        <taxon>Burkholderiales</taxon>
        <taxon>Burkholderiaceae</taxon>
        <taxon>Paraburkholderia</taxon>
    </lineage>
</organism>
<name>A0ABU8J5T7_9BURK</name>
<evidence type="ECO:0000256" key="1">
    <source>
        <dbReference type="SAM" id="Phobius"/>
    </source>
</evidence>
<evidence type="ECO:0000313" key="2">
    <source>
        <dbReference type="EMBL" id="MEI6003030.1"/>
    </source>
</evidence>
<comment type="caution">
    <text evidence="2">The sequence shown here is derived from an EMBL/GenBank/DDBJ whole genome shotgun (WGS) entry which is preliminary data.</text>
</comment>
<keyword evidence="1" id="KW-0812">Transmembrane</keyword>
<feature type="transmembrane region" description="Helical" evidence="1">
    <location>
        <begin position="46"/>
        <end position="67"/>
    </location>
</feature>
<accession>A0ABU8J5T7</accession>
<evidence type="ECO:0000313" key="3">
    <source>
        <dbReference type="Proteomes" id="UP001386437"/>
    </source>
</evidence>
<reference evidence="2 3" key="1">
    <citation type="journal article" date="2022" name="Arch. Microbiol.">
        <title>Paraburkholderia bengalensis sp. nov. isolated from roots of Oryza sativa, IR64.</title>
        <authorList>
            <person name="Nag P."/>
            <person name="Mondal N."/>
            <person name="Sarkar J."/>
            <person name="Das S."/>
        </authorList>
    </citation>
    <scope>NUCLEOTIDE SEQUENCE [LARGE SCALE GENOMIC DNA]</scope>
    <source>
        <strain evidence="2 3">IR64_4_BI</strain>
    </source>
</reference>
<dbReference type="RefSeq" id="WP_336602593.1">
    <property type="nucleotide sequence ID" value="NZ_JACFYJ010000150.1"/>
</dbReference>
<dbReference type="Proteomes" id="UP001386437">
    <property type="component" value="Unassembled WGS sequence"/>
</dbReference>
<dbReference type="EMBL" id="JACFYJ010000150">
    <property type="protein sequence ID" value="MEI6003030.1"/>
    <property type="molecule type" value="Genomic_DNA"/>
</dbReference>
<proteinExistence type="predicted"/>
<sequence>MANQSKEMNVVQLTLSSNDIFARRELPWCDRTAVADHRRELWRPKITGHIGAVPMWGVILSVGFISVPTGFWSDGQSGVGKVLDQSHQPDHVPL</sequence>
<keyword evidence="1" id="KW-1133">Transmembrane helix</keyword>